<accession>A0A5C6DIH9</accession>
<gene>
    <name evidence="3" type="ORF">Poly41_33000</name>
</gene>
<protein>
    <submittedName>
        <fullName evidence="3">D-tagatose 3-epimerase</fullName>
        <ecNumber evidence="3">5.3.1.-</ecNumber>
    </submittedName>
</protein>
<dbReference type="InterPro" id="IPR050417">
    <property type="entry name" value="Sugar_Epim/Isomerase"/>
</dbReference>
<dbReference type="Proteomes" id="UP000319143">
    <property type="component" value="Unassembled WGS sequence"/>
</dbReference>
<proteinExistence type="predicted"/>
<feature type="domain" description="Xylose isomerase-like TIM barrel" evidence="2">
    <location>
        <begin position="28"/>
        <end position="266"/>
    </location>
</feature>
<evidence type="ECO:0000256" key="1">
    <source>
        <dbReference type="ARBA" id="ARBA00023235"/>
    </source>
</evidence>
<evidence type="ECO:0000313" key="4">
    <source>
        <dbReference type="Proteomes" id="UP000319143"/>
    </source>
</evidence>
<sequence length="275" mass="29804">MKSCITVSLVEEARGGPFVLWDGLERSIAFAAELGFDAVEIFSPGVESLDADALAKHLDAAGVRLAALGTGAGWVKRGLQLADADAAKRDQAKRFVRELIDLAGSFSAMTIIGSMQGRSDQNVDPKTAREYLAEALEDGGAHASKYNVPLLYEPLNRYETNQCNTVAQGVELLESLSTGNVKLLCDLFHMNIEEVDIADALRFAGKRVGHIHFVDSNRWPVGCGHMVMGPILAALRELDYSGYLCAEAFPLPNPAEAARQTMRAFRYWTGGSNVL</sequence>
<evidence type="ECO:0000313" key="3">
    <source>
        <dbReference type="EMBL" id="TWU37173.1"/>
    </source>
</evidence>
<dbReference type="InterPro" id="IPR013022">
    <property type="entry name" value="Xyl_isomerase-like_TIM-brl"/>
</dbReference>
<dbReference type="PANTHER" id="PTHR43489:SF7">
    <property type="entry name" value="3-DEHYDRO-D-GULOSIDE 4-EPIMERASE-RELATED"/>
    <property type="match status" value="1"/>
</dbReference>
<organism evidence="3 4">
    <name type="scientific">Novipirellula artificiosorum</name>
    <dbReference type="NCBI Taxonomy" id="2528016"/>
    <lineage>
        <taxon>Bacteria</taxon>
        <taxon>Pseudomonadati</taxon>
        <taxon>Planctomycetota</taxon>
        <taxon>Planctomycetia</taxon>
        <taxon>Pirellulales</taxon>
        <taxon>Pirellulaceae</taxon>
        <taxon>Novipirellula</taxon>
    </lineage>
</organism>
<dbReference type="InterPro" id="IPR036237">
    <property type="entry name" value="Xyl_isomerase-like_sf"/>
</dbReference>
<dbReference type="RefSeq" id="WP_146527442.1">
    <property type="nucleotide sequence ID" value="NZ_SJPV01000005.1"/>
</dbReference>
<comment type="caution">
    <text evidence="3">The sequence shown here is derived from an EMBL/GenBank/DDBJ whole genome shotgun (WGS) entry which is preliminary data.</text>
</comment>
<dbReference type="Pfam" id="PF01261">
    <property type="entry name" value="AP_endonuc_2"/>
    <property type="match status" value="1"/>
</dbReference>
<dbReference type="SUPFAM" id="SSF51658">
    <property type="entry name" value="Xylose isomerase-like"/>
    <property type="match status" value="1"/>
</dbReference>
<keyword evidence="4" id="KW-1185">Reference proteome</keyword>
<keyword evidence="1 3" id="KW-0413">Isomerase</keyword>
<dbReference type="EMBL" id="SJPV01000005">
    <property type="protein sequence ID" value="TWU37173.1"/>
    <property type="molecule type" value="Genomic_DNA"/>
</dbReference>
<dbReference type="Gene3D" id="3.20.20.150">
    <property type="entry name" value="Divalent-metal-dependent TIM barrel enzymes"/>
    <property type="match status" value="1"/>
</dbReference>
<evidence type="ECO:0000259" key="2">
    <source>
        <dbReference type="Pfam" id="PF01261"/>
    </source>
</evidence>
<dbReference type="GO" id="GO:0016853">
    <property type="term" value="F:isomerase activity"/>
    <property type="evidence" value="ECO:0007669"/>
    <property type="project" value="UniProtKB-KW"/>
</dbReference>
<dbReference type="AlphaFoldDB" id="A0A5C6DIH9"/>
<reference evidence="3 4" key="1">
    <citation type="submission" date="2019-02" db="EMBL/GenBank/DDBJ databases">
        <title>Deep-cultivation of Planctomycetes and their phenomic and genomic characterization uncovers novel biology.</title>
        <authorList>
            <person name="Wiegand S."/>
            <person name="Jogler M."/>
            <person name="Boedeker C."/>
            <person name="Pinto D."/>
            <person name="Vollmers J."/>
            <person name="Rivas-Marin E."/>
            <person name="Kohn T."/>
            <person name="Peeters S.H."/>
            <person name="Heuer A."/>
            <person name="Rast P."/>
            <person name="Oberbeckmann S."/>
            <person name="Bunk B."/>
            <person name="Jeske O."/>
            <person name="Meyerdierks A."/>
            <person name="Storesund J.E."/>
            <person name="Kallscheuer N."/>
            <person name="Luecker S."/>
            <person name="Lage O.M."/>
            <person name="Pohl T."/>
            <person name="Merkel B.J."/>
            <person name="Hornburger P."/>
            <person name="Mueller R.-W."/>
            <person name="Bruemmer F."/>
            <person name="Labrenz M."/>
            <person name="Spormann A.M."/>
            <person name="Op Den Camp H."/>
            <person name="Overmann J."/>
            <person name="Amann R."/>
            <person name="Jetten M.S.M."/>
            <person name="Mascher T."/>
            <person name="Medema M.H."/>
            <person name="Devos D.P."/>
            <person name="Kaster A.-K."/>
            <person name="Ovreas L."/>
            <person name="Rohde M."/>
            <person name="Galperin M.Y."/>
            <person name="Jogler C."/>
        </authorList>
    </citation>
    <scope>NUCLEOTIDE SEQUENCE [LARGE SCALE GENOMIC DNA]</scope>
    <source>
        <strain evidence="3 4">Poly41</strain>
    </source>
</reference>
<name>A0A5C6DIH9_9BACT</name>
<dbReference type="EC" id="5.3.1.-" evidence="3"/>
<dbReference type="OrthoDB" id="9814946at2"/>
<dbReference type="PANTHER" id="PTHR43489">
    <property type="entry name" value="ISOMERASE"/>
    <property type="match status" value="1"/>
</dbReference>